<dbReference type="EMBL" id="JAIWYP010000003">
    <property type="protein sequence ID" value="KAH3854019.1"/>
    <property type="molecule type" value="Genomic_DNA"/>
</dbReference>
<accession>A0A9D4L9Y9</accession>
<reference evidence="1" key="2">
    <citation type="submission" date="2020-11" db="EMBL/GenBank/DDBJ databases">
        <authorList>
            <person name="McCartney M.A."/>
            <person name="Auch B."/>
            <person name="Kono T."/>
            <person name="Mallez S."/>
            <person name="Becker A."/>
            <person name="Gohl D.M."/>
            <person name="Silverstein K.A.T."/>
            <person name="Koren S."/>
            <person name="Bechman K.B."/>
            <person name="Herman A."/>
            <person name="Abrahante J.E."/>
            <person name="Garbe J."/>
        </authorList>
    </citation>
    <scope>NUCLEOTIDE SEQUENCE</scope>
    <source>
        <strain evidence="1">Duluth1</strain>
        <tissue evidence="1">Whole animal</tissue>
    </source>
</reference>
<evidence type="ECO:0000313" key="1">
    <source>
        <dbReference type="EMBL" id="KAH3854019.1"/>
    </source>
</evidence>
<dbReference type="Proteomes" id="UP000828390">
    <property type="component" value="Unassembled WGS sequence"/>
</dbReference>
<keyword evidence="2" id="KW-1185">Reference proteome</keyword>
<dbReference type="AlphaFoldDB" id="A0A9D4L9Y9"/>
<evidence type="ECO:0000313" key="2">
    <source>
        <dbReference type="Proteomes" id="UP000828390"/>
    </source>
</evidence>
<gene>
    <name evidence="1" type="ORF">DPMN_096558</name>
</gene>
<comment type="caution">
    <text evidence="1">The sequence shown here is derived from an EMBL/GenBank/DDBJ whole genome shotgun (WGS) entry which is preliminary data.</text>
</comment>
<proteinExistence type="predicted"/>
<name>A0A9D4L9Y9_DREPO</name>
<sequence length="63" mass="7003">MLRRTTFSLKGFLLLHVRPPTGLLPITDLLPFGINLVKGLGIRAKTSQIKRLSNLRPARADLP</sequence>
<protein>
    <submittedName>
        <fullName evidence="1">Uncharacterized protein</fullName>
    </submittedName>
</protein>
<reference evidence="1" key="1">
    <citation type="journal article" date="2019" name="bioRxiv">
        <title>The Genome of the Zebra Mussel, Dreissena polymorpha: A Resource for Invasive Species Research.</title>
        <authorList>
            <person name="McCartney M.A."/>
            <person name="Auch B."/>
            <person name="Kono T."/>
            <person name="Mallez S."/>
            <person name="Zhang Y."/>
            <person name="Obille A."/>
            <person name="Becker A."/>
            <person name="Abrahante J.E."/>
            <person name="Garbe J."/>
            <person name="Badalamenti J.P."/>
            <person name="Herman A."/>
            <person name="Mangelson H."/>
            <person name="Liachko I."/>
            <person name="Sullivan S."/>
            <person name="Sone E.D."/>
            <person name="Koren S."/>
            <person name="Silverstein K.A.T."/>
            <person name="Beckman K.B."/>
            <person name="Gohl D.M."/>
        </authorList>
    </citation>
    <scope>NUCLEOTIDE SEQUENCE</scope>
    <source>
        <strain evidence="1">Duluth1</strain>
        <tissue evidence="1">Whole animal</tissue>
    </source>
</reference>
<organism evidence="1 2">
    <name type="scientific">Dreissena polymorpha</name>
    <name type="common">Zebra mussel</name>
    <name type="synonym">Mytilus polymorpha</name>
    <dbReference type="NCBI Taxonomy" id="45954"/>
    <lineage>
        <taxon>Eukaryota</taxon>
        <taxon>Metazoa</taxon>
        <taxon>Spiralia</taxon>
        <taxon>Lophotrochozoa</taxon>
        <taxon>Mollusca</taxon>
        <taxon>Bivalvia</taxon>
        <taxon>Autobranchia</taxon>
        <taxon>Heteroconchia</taxon>
        <taxon>Euheterodonta</taxon>
        <taxon>Imparidentia</taxon>
        <taxon>Neoheterodontei</taxon>
        <taxon>Myida</taxon>
        <taxon>Dreissenoidea</taxon>
        <taxon>Dreissenidae</taxon>
        <taxon>Dreissena</taxon>
    </lineage>
</organism>